<comment type="caution">
    <text evidence="1">The sequence shown here is derived from an EMBL/GenBank/DDBJ whole genome shotgun (WGS) entry which is preliminary data.</text>
</comment>
<gene>
    <name evidence="1" type="ORF">ACFQ5D_20985</name>
</gene>
<sequence length="94" mass="10017">MRRIGCCLVYGSCCESRFPLSFLRASPANDKDTLWCVAAYAARRRGHVPGCLLRKGGDVPGKEVSDANGGLTSLPFRQAASPCLLVSFASLAQP</sequence>
<keyword evidence="2" id="KW-1185">Reference proteome</keyword>
<dbReference type="RefSeq" id="WP_229526854.1">
    <property type="nucleotide sequence ID" value="NZ_JAFFQR010000112.1"/>
</dbReference>
<proteinExistence type="predicted"/>
<reference evidence="2" key="1">
    <citation type="journal article" date="2019" name="Int. J. Syst. Evol. Microbiol.">
        <title>The Global Catalogue of Microorganisms (GCM) 10K type strain sequencing project: providing services to taxonomists for standard genome sequencing and annotation.</title>
        <authorList>
            <consortium name="The Broad Institute Genomics Platform"/>
            <consortium name="The Broad Institute Genome Sequencing Center for Infectious Disease"/>
            <person name="Wu L."/>
            <person name="Ma J."/>
        </authorList>
    </citation>
    <scope>NUCLEOTIDE SEQUENCE [LARGE SCALE GENOMIC DNA]</scope>
    <source>
        <strain evidence="2">CCM 9147</strain>
    </source>
</reference>
<evidence type="ECO:0008006" key="3">
    <source>
        <dbReference type="Google" id="ProtNLM"/>
    </source>
</evidence>
<dbReference type="Proteomes" id="UP001597340">
    <property type="component" value="Unassembled WGS sequence"/>
</dbReference>
<dbReference type="EMBL" id="JBHTNZ010000043">
    <property type="protein sequence ID" value="MFD1463775.1"/>
    <property type="molecule type" value="Genomic_DNA"/>
</dbReference>
<evidence type="ECO:0000313" key="2">
    <source>
        <dbReference type="Proteomes" id="UP001597340"/>
    </source>
</evidence>
<name>A0ABW4DGH6_9BACL</name>
<organism evidence="1 2">
    <name type="scientific">Paenibacillus farraposensis</name>
    <dbReference type="NCBI Taxonomy" id="2807095"/>
    <lineage>
        <taxon>Bacteria</taxon>
        <taxon>Bacillati</taxon>
        <taxon>Bacillota</taxon>
        <taxon>Bacilli</taxon>
        <taxon>Bacillales</taxon>
        <taxon>Paenibacillaceae</taxon>
        <taxon>Paenibacillus</taxon>
    </lineage>
</organism>
<protein>
    <recommendedName>
        <fullName evidence="3">Secreted protein</fullName>
    </recommendedName>
</protein>
<accession>A0ABW4DGH6</accession>
<evidence type="ECO:0000313" key="1">
    <source>
        <dbReference type="EMBL" id="MFD1463775.1"/>
    </source>
</evidence>